<dbReference type="EMBL" id="CP090895">
    <property type="protein sequence ID" value="ULT90635.1"/>
    <property type="molecule type" value="Genomic_DNA"/>
</dbReference>
<evidence type="ECO:0000313" key="3">
    <source>
        <dbReference type="Proteomes" id="UP000827892"/>
    </source>
</evidence>
<dbReference type="Proteomes" id="UP000827892">
    <property type="component" value="Chromosome V"/>
</dbReference>
<reference evidence="2 3" key="1">
    <citation type="submission" date="2022-02" db="EMBL/GenBank/DDBJ databases">
        <title>Chromosome-level reference genomes for two strains of Caenorhabditis briggsae: an improved platform for comparative genomics.</title>
        <authorList>
            <person name="Stevens L."/>
            <person name="Andersen E.C."/>
        </authorList>
    </citation>
    <scope>NUCLEOTIDE SEQUENCE [LARGE SCALE GENOMIC DNA]</scope>
    <source>
        <strain evidence="2">QX1410_ONT</strain>
        <tissue evidence="2">Whole-organism</tissue>
    </source>
</reference>
<gene>
    <name evidence="2" type="ORF">L3Y34_008748</name>
</gene>
<organism evidence="2 3">
    <name type="scientific">Caenorhabditis briggsae</name>
    <dbReference type="NCBI Taxonomy" id="6238"/>
    <lineage>
        <taxon>Eukaryota</taxon>
        <taxon>Metazoa</taxon>
        <taxon>Ecdysozoa</taxon>
        <taxon>Nematoda</taxon>
        <taxon>Chromadorea</taxon>
        <taxon>Rhabditida</taxon>
        <taxon>Rhabditina</taxon>
        <taxon>Rhabditomorpha</taxon>
        <taxon>Rhabditoidea</taxon>
        <taxon>Rhabditidae</taxon>
        <taxon>Peloderinae</taxon>
        <taxon>Caenorhabditis</taxon>
    </lineage>
</organism>
<feature type="chain" id="PRO_5041996323" evidence="1">
    <location>
        <begin position="20"/>
        <end position="74"/>
    </location>
</feature>
<dbReference type="AlphaFoldDB" id="A0AAE9A3I0"/>
<evidence type="ECO:0000256" key="1">
    <source>
        <dbReference type="SAM" id="SignalP"/>
    </source>
</evidence>
<protein>
    <submittedName>
        <fullName evidence="2">Uncharacterized protein</fullName>
    </submittedName>
</protein>
<keyword evidence="1" id="KW-0732">Signal</keyword>
<sequence>MRTIIYLLFVLLTQYVVETKSFTTPSLNQILGMKDPCDAIKCYGLYECVMVDTPCFDQPPGFCPKQPSCTIVYV</sequence>
<proteinExistence type="predicted"/>
<accession>A0AAE9A3I0</accession>
<evidence type="ECO:0000313" key="2">
    <source>
        <dbReference type="EMBL" id="ULT90635.1"/>
    </source>
</evidence>
<name>A0AAE9A3I0_CAEBR</name>
<feature type="signal peptide" evidence="1">
    <location>
        <begin position="1"/>
        <end position="19"/>
    </location>
</feature>